<evidence type="ECO:0000313" key="2">
    <source>
        <dbReference type="EMBL" id="ARD21716.1"/>
    </source>
</evidence>
<keyword evidence="3" id="KW-1185">Reference proteome</keyword>
<protein>
    <recommendedName>
        <fullName evidence="1">YqcC-like domain-containing protein</fullName>
    </recommendedName>
</protein>
<reference evidence="2 3" key="1">
    <citation type="submission" date="2017-03" db="EMBL/GenBank/DDBJ databases">
        <title>Genome sequencing of Shewanella japonica KCTC 22435.</title>
        <authorList>
            <person name="Kim K.M."/>
        </authorList>
    </citation>
    <scope>NUCLEOTIDE SEQUENCE [LARGE SCALE GENOMIC DNA]</scope>
    <source>
        <strain evidence="2 3">KCTC 22435</strain>
    </source>
</reference>
<dbReference type="PIRSF" id="PIRSF006257">
    <property type="entry name" value="UCP006257"/>
    <property type="match status" value="1"/>
</dbReference>
<dbReference type="InterPro" id="IPR036814">
    <property type="entry name" value="YqcC-like_sf"/>
</dbReference>
<accession>A0ABM6JL95</accession>
<dbReference type="PANTHER" id="PTHR39586:SF1">
    <property type="entry name" value="CYTOPLASMIC PROTEIN"/>
    <property type="match status" value="1"/>
</dbReference>
<dbReference type="SUPFAM" id="SSF158452">
    <property type="entry name" value="YqcC-like"/>
    <property type="match status" value="1"/>
</dbReference>
<dbReference type="Pfam" id="PF04287">
    <property type="entry name" value="DUF446"/>
    <property type="match status" value="1"/>
</dbReference>
<evidence type="ECO:0000313" key="3">
    <source>
        <dbReference type="Proteomes" id="UP000191820"/>
    </source>
</evidence>
<evidence type="ECO:0000259" key="1">
    <source>
        <dbReference type="Pfam" id="PF04287"/>
    </source>
</evidence>
<dbReference type="Gene3D" id="1.20.1440.40">
    <property type="entry name" value="YqcC-like"/>
    <property type="match status" value="1"/>
</dbReference>
<gene>
    <name evidence="2" type="ORF">SJ2017_1392</name>
</gene>
<name>A0ABM6JL95_9GAMM</name>
<dbReference type="InterPro" id="IPR023376">
    <property type="entry name" value="YqcC-like_dom"/>
</dbReference>
<feature type="domain" description="YqcC-like" evidence="1">
    <location>
        <begin position="6"/>
        <end position="101"/>
    </location>
</feature>
<dbReference type="InterPro" id="IPR007384">
    <property type="entry name" value="UCP006257"/>
</dbReference>
<dbReference type="PANTHER" id="PTHR39586">
    <property type="entry name" value="CYTOPLASMIC PROTEIN-RELATED"/>
    <property type="match status" value="1"/>
</dbReference>
<sequence length="105" mass="11924">MPYIQTVQLLESLEQQLKINHLWSIQSPSDAELASVAPFACDTLRFEQWLQFIFIPKMSMLIRTQSPLPSKISLAPMAERVWGNRAELAELTKLLAVLDNLLTGQ</sequence>
<dbReference type="EMBL" id="CP020472">
    <property type="protein sequence ID" value="ARD21716.1"/>
    <property type="molecule type" value="Genomic_DNA"/>
</dbReference>
<organism evidence="2 3">
    <name type="scientific">Shewanella japonica</name>
    <dbReference type="NCBI Taxonomy" id="93973"/>
    <lineage>
        <taxon>Bacteria</taxon>
        <taxon>Pseudomonadati</taxon>
        <taxon>Pseudomonadota</taxon>
        <taxon>Gammaproteobacteria</taxon>
        <taxon>Alteromonadales</taxon>
        <taxon>Shewanellaceae</taxon>
        <taxon>Shewanella</taxon>
    </lineage>
</organism>
<dbReference type="Proteomes" id="UP000191820">
    <property type="component" value="Chromosome"/>
</dbReference>
<proteinExistence type="predicted"/>
<dbReference type="RefSeq" id="WP_080915312.1">
    <property type="nucleotide sequence ID" value="NZ_CP020472.1"/>
</dbReference>